<keyword evidence="1" id="KW-0560">Oxidoreductase</keyword>
<keyword evidence="2" id="KW-0472">Membrane</keyword>
<proteinExistence type="predicted"/>
<dbReference type="PANTHER" id="PTHR13847">
    <property type="entry name" value="SARCOSINE DEHYDROGENASE-RELATED"/>
    <property type="match status" value="1"/>
</dbReference>
<evidence type="ECO:0000313" key="5">
    <source>
        <dbReference type="Proteomes" id="UP000620262"/>
    </source>
</evidence>
<feature type="transmembrane region" description="Helical" evidence="2">
    <location>
        <begin position="6"/>
        <end position="24"/>
    </location>
</feature>
<dbReference type="Gene3D" id="3.50.50.60">
    <property type="entry name" value="FAD/NAD(P)-binding domain"/>
    <property type="match status" value="1"/>
</dbReference>
<dbReference type="EMBL" id="JADBEC010000002">
    <property type="protein sequence ID" value="MBE1508222.1"/>
    <property type="molecule type" value="Genomic_DNA"/>
</dbReference>
<dbReference type="Proteomes" id="UP000620262">
    <property type="component" value="Unassembled WGS sequence"/>
</dbReference>
<keyword evidence="5" id="KW-1185">Reference proteome</keyword>
<evidence type="ECO:0000313" key="4">
    <source>
        <dbReference type="EMBL" id="MBE1508222.1"/>
    </source>
</evidence>
<organism evidence="4 5">
    <name type="scientific">Rhizobium viscosum</name>
    <name type="common">Arthrobacter viscosus</name>
    <dbReference type="NCBI Taxonomy" id="1673"/>
    <lineage>
        <taxon>Bacteria</taxon>
        <taxon>Pseudomonadati</taxon>
        <taxon>Pseudomonadota</taxon>
        <taxon>Alphaproteobacteria</taxon>
        <taxon>Hyphomicrobiales</taxon>
        <taxon>Rhizobiaceae</taxon>
        <taxon>Rhizobium/Agrobacterium group</taxon>
        <taxon>Rhizobium</taxon>
    </lineage>
</organism>
<protein>
    <submittedName>
        <fullName evidence="4">Glycine/D-amino acid oxidase-like deaminating enzyme</fullName>
    </submittedName>
</protein>
<dbReference type="SUPFAM" id="SSF51905">
    <property type="entry name" value="FAD/NAD(P)-binding domain"/>
    <property type="match status" value="1"/>
</dbReference>
<evidence type="ECO:0000259" key="3">
    <source>
        <dbReference type="Pfam" id="PF01266"/>
    </source>
</evidence>
<evidence type="ECO:0000256" key="2">
    <source>
        <dbReference type="SAM" id="Phobius"/>
    </source>
</evidence>
<dbReference type="RefSeq" id="WP_192731859.1">
    <property type="nucleotide sequence ID" value="NZ_BAAAVL010000002.1"/>
</dbReference>
<feature type="domain" description="FAD dependent oxidoreductase" evidence="3">
    <location>
        <begin position="9"/>
        <end position="379"/>
    </location>
</feature>
<gene>
    <name evidence="4" type="ORF">H4W29_005467</name>
</gene>
<reference evidence="4 5" key="1">
    <citation type="submission" date="2020-10" db="EMBL/GenBank/DDBJ databases">
        <title>Sequencing the genomes of 1000 actinobacteria strains.</title>
        <authorList>
            <person name="Klenk H.-P."/>
        </authorList>
    </citation>
    <scope>NUCLEOTIDE SEQUENCE [LARGE SCALE GENOMIC DNA]</scope>
    <source>
        <strain evidence="4 5">DSM 7307</strain>
    </source>
</reference>
<keyword evidence="2" id="KW-1133">Transmembrane helix</keyword>
<dbReference type="InterPro" id="IPR036188">
    <property type="entry name" value="FAD/NAD-bd_sf"/>
</dbReference>
<dbReference type="InterPro" id="IPR006076">
    <property type="entry name" value="FAD-dep_OxRdtase"/>
</dbReference>
<keyword evidence="2" id="KW-0812">Transmembrane</keyword>
<sequence>MANDALVFDTLIIGNGALGLALGFRLARRGQRVSIVGPATRRFSASQAAGAMNGTFGEVTRDLLSSSHGRQKLEMDIAATDLWDQWCDEILDVVGPSQGALRRKDGTTIILNGGGTDAVDTENFVAIKQALNQYQRSYQMLEGYEVPWVTAQGGNRPFQGLHIPDEHSINTPAYLAALEQAFCKAGGRLIDGTVHKIVAPAAAGQGSIKLSDGQRMSADNIVLAAGALSHDLLASALPDVAPYVPPVTSGYGASVLLSTGAVPLPPSVIRTPNRAFACGLHAVPREDGIYVGATNKIQEKPQLFAHVPDLHALLERAMRQMHAGFGTSGVLAVNVGNRPVPVDGFPLIGIIPDTRLWMLTGTYRDGFHQSPFLAERMAAAILDGADEPLFHSFTPVRAPIQSGRRSDLIAIAVEHALAVGFEAEWRVSVRWPSRIADLLTSKYRSAADELHESITPPPDVLVCMSDNDWLKRKLRGYYDVYGRKHVRQDSSPQFDVA</sequence>
<comment type="caution">
    <text evidence="4">The sequence shown here is derived from an EMBL/GenBank/DDBJ whole genome shotgun (WGS) entry which is preliminary data.</text>
</comment>
<dbReference type="Gene3D" id="3.30.9.10">
    <property type="entry name" value="D-Amino Acid Oxidase, subunit A, domain 2"/>
    <property type="match status" value="1"/>
</dbReference>
<evidence type="ECO:0000256" key="1">
    <source>
        <dbReference type="ARBA" id="ARBA00023002"/>
    </source>
</evidence>
<accession>A0ABR9IZJ6</accession>
<dbReference type="PANTHER" id="PTHR13847:SF289">
    <property type="entry name" value="GLYCINE OXIDASE"/>
    <property type="match status" value="1"/>
</dbReference>
<name>A0ABR9IZJ6_RHIVS</name>
<dbReference type="Pfam" id="PF01266">
    <property type="entry name" value="DAO"/>
    <property type="match status" value="1"/>
</dbReference>